<comment type="caution">
    <text evidence="1">The sequence shown here is derived from an EMBL/GenBank/DDBJ whole genome shotgun (WGS) entry which is preliminary data.</text>
</comment>
<gene>
    <name evidence="1" type="ORF">KK078_06300</name>
</gene>
<reference evidence="1 2" key="1">
    <citation type="submission" date="2021-05" db="EMBL/GenBank/DDBJ databases">
        <title>A Polyphasic approach of four new species of the genus Ohtaekwangia: Ohtaekwangia histidinii sp. nov., Ohtaekwangia cretensis sp. nov., Ohtaekwangia indiensis sp. nov., Ohtaekwangia reichenbachii sp. nov. from diverse environment.</title>
        <authorList>
            <person name="Octaviana S."/>
        </authorList>
    </citation>
    <scope>NUCLEOTIDE SEQUENCE [LARGE SCALE GENOMIC DNA]</scope>
    <source>
        <strain evidence="1 2">PWU37</strain>
    </source>
</reference>
<proteinExistence type="predicted"/>
<dbReference type="Proteomes" id="UP001319180">
    <property type="component" value="Unassembled WGS sequence"/>
</dbReference>
<evidence type="ECO:0000313" key="1">
    <source>
        <dbReference type="EMBL" id="MBT1686159.1"/>
    </source>
</evidence>
<name>A0AAP2D6U7_9BACT</name>
<sequence length="68" mass="7784">MELKRAVIYSKDIELITGKSGRYARKIMARMRKKLGKEKHQLISLGEFCAYMGLPEGEILAYLSGYTQ</sequence>
<accession>A0AAP2D6U7</accession>
<dbReference type="RefSeq" id="WP_254089397.1">
    <property type="nucleotide sequence ID" value="NZ_JAHESC010000006.1"/>
</dbReference>
<protein>
    <submittedName>
        <fullName evidence="1">Uncharacterized protein</fullName>
    </submittedName>
</protein>
<keyword evidence="2" id="KW-1185">Reference proteome</keyword>
<dbReference type="AlphaFoldDB" id="A0AAP2D6U7"/>
<dbReference type="EMBL" id="JAHESC010000006">
    <property type="protein sequence ID" value="MBT1686159.1"/>
    <property type="molecule type" value="Genomic_DNA"/>
</dbReference>
<evidence type="ECO:0000313" key="2">
    <source>
        <dbReference type="Proteomes" id="UP001319180"/>
    </source>
</evidence>
<organism evidence="1 2">
    <name type="scientific">Dawidia soli</name>
    <dbReference type="NCBI Taxonomy" id="2782352"/>
    <lineage>
        <taxon>Bacteria</taxon>
        <taxon>Pseudomonadati</taxon>
        <taxon>Bacteroidota</taxon>
        <taxon>Cytophagia</taxon>
        <taxon>Cytophagales</taxon>
        <taxon>Chryseotaleaceae</taxon>
        <taxon>Dawidia</taxon>
    </lineage>
</organism>